<protein>
    <submittedName>
        <fullName evidence="1">Glycosyl transferases group 1</fullName>
    </submittedName>
</protein>
<accession>A0A518IGF4</accession>
<dbReference type="AlphaFoldDB" id="A0A518IGF4"/>
<name>A0A518IGF4_9PLAN</name>
<dbReference type="GO" id="GO:0016740">
    <property type="term" value="F:transferase activity"/>
    <property type="evidence" value="ECO:0007669"/>
    <property type="project" value="UniProtKB-KW"/>
</dbReference>
<proteinExistence type="predicted"/>
<keyword evidence="1" id="KW-0808">Transferase</keyword>
<reference evidence="1 2" key="1">
    <citation type="submission" date="2019-03" db="EMBL/GenBank/DDBJ databases">
        <title>Deep-cultivation of Planctomycetes and their phenomic and genomic characterization uncovers novel biology.</title>
        <authorList>
            <person name="Wiegand S."/>
            <person name="Jogler M."/>
            <person name="Boedeker C."/>
            <person name="Pinto D."/>
            <person name="Vollmers J."/>
            <person name="Rivas-Marin E."/>
            <person name="Kohn T."/>
            <person name="Peeters S.H."/>
            <person name="Heuer A."/>
            <person name="Rast P."/>
            <person name="Oberbeckmann S."/>
            <person name="Bunk B."/>
            <person name="Jeske O."/>
            <person name="Meyerdierks A."/>
            <person name="Storesund J.E."/>
            <person name="Kallscheuer N."/>
            <person name="Luecker S."/>
            <person name="Lage O.M."/>
            <person name="Pohl T."/>
            <person name="Merkel B.J."/>
            <person name="Hornburger P."/>
            <person name="Mueller R.-W."/>
            <person name="Bruemmer F."/>
            <person name="Labrenz M."/>
            <person name="Spormann A.M."/>
            <person name="Op den Camp H."/>
            <person name="Overmann J."/>
            <person name="Amann R."/>
            <person name="Jetten M.S.M."/>
            <person name="Mascher T."/>
            <person name="Medema M.H."/>
            <person name="Devos D.P."/>
            <person name="Kaster A.-K."/>
            <person name="Ovreas L."/>
            <person name="Rohde M."/>
            <person name="Galperin M.Y."/>
            <person name="Jogler C."/>
        </authorList>
    </citation>
    <scope>NUCLEOTIDE SEQUENCE [LARGE SCALE GENOMIC DNA]</scope>
    <source>
        <strain evidence="1 2">Enr17</strain>
    </source>
</reference>
<dbReference type="OrthoDB" id="210402at2"/>
<keyword evidence="2" id="KW-1185">Reference proteome</keyword>
<dbReference type="Pfam" id="PF13692">
    <property type="entry name" value="Glyco_trans_1_4"/>
    <property type="match status" value="1"/>
</dbReference>
<dbReference type="EMBL" id="CP037452">
    <property type="protein sequence ID" value="QDV52174.1"/>
    <property type="molecule type" value="Genomic_DNA"/>
</dbReference>
<dbReference type="SUPFAM" id="SSF53756">
    <property type="entry name" value="UDP-Glycosyltransferase/glycogen phosphorylase"/>
    <property type="match status" value="1"/>
</dbReference>
<dbReference type="Proteomes" id="UP000318313">
    <property type="component" value="Chromosome"/>
</dbReference>
<dbReference type="KEGG" id="gfm:Enr17x_42340"/>
<organism evidence="1 2">
    <name type="scientific">Gimesia fumaroli</name>
    <dbReference type="NCBI Taxonomy" id="2527976"/>
    <lineage>
        <taxon>Bacteria</taxon>
        <taxon>Pseudomonadati</taxon>
        <taxon>Planctomycetota</taxon>
        <taxon>Planctomycetia</taxon>
        <taxon>Planctomycetales</taxon>
        <taxon>Planctomycetaceae</taxon>
        <taxon>Gimesia</taxon>
    </lineage>
</organism>
<evidence type="ECO:0000313" key="1">
    <source>
        <dbReference type="EMBL" id="QDV52174.1"/>
    </source>
</evidence>
<sequence>MIDELCIIGHPSRLGGADTELDHQIYCWQAMGVEVHICPSGPLDDNQKAMQMEKRGCIYHEANDWASLEGMHCISFCNGQFLKHVESIKRYARTTTFVNCMSWNFDKEVEGQSKGFLDFHLYQTQHSFDKVSRKLKGHGTYRPLYFIPYFHAEDFPYIDDRLQDKFRFGRISRDDGDKFHSRQLWIYETMTSPLVKQGLILGWGPSVEKKFDRLPESYISVLPPGAISQRAFYAQCEAIIMSTDTFENLPRVGFEAMASGSILIVDNRGGWKLEVEDGVTGWLCNDEREFVYKASRCAFEQEERNRMRLAALKKLQKEWGLQPAMDSWARIFGQWKNFAC</sequence>
<dbReference type="Gene3D" id="3.40.50.2000">
    <property type="entry name" value="Glycogen Phosphorylase B"/>
    <property type="match status" value="1"/>
</dbReference>
<dbReference type="RefSeq" id="WP_145311530.1">
    <property type="nucleotide sequence ID" value="NZ_CP037452.1"/>
</dbReference>
<gene>
    <name evidence="1" type="ORF">Enr17x_42340</name>
</gene>
<evidence type="ECO:0000313" key="2">
    <source>
        <dbReference type="Proteomes" id="UP000318313"/>
    </source>
</evidence>